<sequence>MAQNVTKPPPSPHSARFWLAQNMAITRSIPSQTNPSLKHLTFPDTHTLPPLLSLAFQRGPNVDCTSPSQSLAHKPSSLTQEPSPAFPTHVGHPKRGTNVVPTWDMPPSPTPCHNVTSFPSSHIHVWHPNTLPLLPPKNRPHPLIPDLTSPNTDPLPPMHALHANPPRVPLPPHSPTFLASPKRGWKRDHLLASFSMHLVPLIQASSPCSCYIYIHQFISHSASLENRESQGCIPPSLSF</sequence>
<comment type="caution">
    <text evidence="2">The sequence shown here is derived from an EMBL/GenBank/DDBJ whole genome shotgun (WGS) entry which is preliminary data.</text>
</comment>
<evidence type="ECO:0000313" key="2">
    <source>
        <dbReference type="EMBL" id="MED6185932.1"/>
    </source>
</evidence>
<feature type="region of interest" description="Disordered" evidence="1">
    <location>
        <begin position="59"/>
        <end position="94"/>
    </location>
</feature>
<name>A0ABU6WJ97_9FABA</name>
<accession>A0ABU6WJ97</accession>
<organism evidence="2 3">
    <name type="scientific">Stylosanthes scabra</name>
    <dbReference type="NCBI Taxonomy" id="79078"/>
    <lineage>
        <taxon>Eukaryota</taxon>
        <taxon>Viridiplantae</taxon>
        <taxon>Streptophyta</taxon>
        <taxon>Embryophyta</taxon>
        <taxon>Tracheophyta</taxon>
        <taxon>Spermatophyta</taxon>
        <taxon>Magnoliopsida</taxon>
        <taxon>eudicotyledons</taxon>
        <taxon>Gunneridae</taxon>
        <taxon>Pentapetalae</taxon>
        <taxon>rosids</taxon>
        <taxon>fabids</taxon>
        <taxon>Fabales</taxon>
        <taxon>Fabaceae</taxon>
        <taxon>Papilionoideae</taxon>
        <taxon>50 kb inversion clade</taxon>
        <taxon>dalbergioids sensu lato</taxon>
        <taxon>Dalbergieae</taxon>
        <taxon>Pterocarpus clade</taxon>
        <taxon>Stylosanthes</taxon>
    </lineage>
</organism>
<evidence type="ECO:0000313" key="3">
    <source>
        <dbReference type="Proteomes" id="UP001341840"/>
    </source>
</evidence>
<gene>
    <name evidence="2" type="ORF">PIB30_061902</name>
</gene>
<proteinExistence type="predicted"/>
<evidence type="ECO:0000256" key="1">
    <source>
        <dbReference type="SAM" id="MobiDB-lite"/>
    </source>
</evidence>
<dbReference type="Proteomes" id="UP001341840">
    <property type="component" value="Unassembled WGS sequence"/>
</dbReference>
<keyword evidence="3" id="KW-1185">Reference proteome</keyword>
<reference evidence="2 3" key="1">
    <citation type="journal article" date="2023" name="Plants (Basel)">
        <title>Bridging the Gap: Combining Genomics and Transcriptomics Approaches to Understand Stylosanthes scabra, an Orphan Legume from the Brazilian Caatinga.</title>
        <authorList>
            <person name="Ferreira-Neto J.R.C."/>
            <person name="da Silva M.D."/>
            <person name="Binneck E."/>
            <person name="de Melo N.F."/>
            <person name="da Silva R.H."/>
            <person name="de Melo A.L.T.M."/>
            <person name="Pandolfi V."/>
            <person name="Bustamante F.O."/>
            <person name="Brasileiro-Vidal A.C."/>
            <person name="Benko-Iseppon A.M."/>
        </authorList>
    </citation>
    <scope>NUCLEOTIDE SEQUENCE [LARGE SCALE GENOMIC DNA]</scope>
    <source>
        <tissue evidence="2">Leaves</tissue>
    </source>
</reference>
<feature type="compositionally biased region" description="Polar residues" evidence="1">
    <location>
        <begin position="63"/>
        <end position="82"/>
    </location>
</feature>
<dbReference type="EMBL" id="JASCZI010181810">
    <property type="protein sequence ID" value="MED6185932.1"/>
    <property type="molecule type" value="Genomic_DNA"/>
</dbReference>
<protein>
    <submittedName>
        <fullName evidence="2">Uncharacterized protein</fullName>
    </submittedName>
</protein>